<dbReference type="GeneID" id="54346177"/>
<keyword evidence="2" id="KW-1185">Reference proteome</keyword>
<dbReference type="Proteomes" id="UP000800082">
    <property type="component" value="Unassembled WGS sequence"/>
</dbReference>
<dbReference type="RefSeq" id="XP_033452815.1">
    <property type="nucleotide sequence ID" value="XM_033588530.1"/>
</dbReference>
<protein>
    <submittedName>
        <fullName evidence="1">Uncharacterized protein</fullName>
    </submittedName>
</protein>
<accession>A0A6A5S507</accession>
<reference evidence="1" key="1">
    <citation type="journal article" date="2020" name="Stud. Mycol.">
        <title>101 Dothideomycetes genomes: a test case for predicting lifestyles and emergence of pathogens.</title>
        <authorList>
            <person name="Haridas S."/>
            <person name="Albert R."/>
            <person name="Binder M."/>
            <person name="Bloem J."/>
            <person name="Labutti K."/>
            <person name="Salamov A."/>
            <person name="Andreopoulos B."/>
            <person name="Baker S."/>
            <person name="Barry K."/>
            <person name="Bills G."/>
            <person name="Bluhm B."/>
            <person name="Cannon C."/>
            <person name="Castanera R."/>
            <person name="Culley D."/>
            <person name="Daum C."/>
            <person name="Ezra D."/>
            <person name="Gonzalez J."/>
            <person name="Henrissat B."/>
            <person name="Kuo A."/>
            <person name="Liang C."/>
            <person name="Lipzen A."/>
            <person name="Lutzoni F."/>
            <person name="Magnuson J."/>
            <person name="Mondo S."/>
            <person name="Nolan M."/>
            <person name="Ohm R."/>
            <person name="Pangilinan J."/>
            <person name="Park H.-J."/>
            <person name="Ramirez L."/>
            <person name="Alfaro M."/>
            <person name="Sun H."/>
            <person name="Tritt A."/>
            <person name="Yoshinaga Y."/>
            <person name="Zwiers L.-H."/>
            <person name="Turgeon B."/>
            <person name="Goodwin S."/>
            <person name="Spatafora J."/>
            <person name="Crous P."/>
            <person name="Grigoriev I."/>
        </authorList>
    </citation>
    <scope>NUCLEOTIDE SEQUENCE</scope>
    <source>
        <strain evidence="1">CBS 183.55</strain>
    </source>
</reference>
<gene>
    <name evidence="1" type="ORF">M421DRAFT_244324</name>
</gene>
<dbReference type="EMBL" id="ML978958">
    <property type="protein sequence ID" value="KAF1932567.1"/>
    <property type="molecule type" value="Genomic_DNA"/>
</dbReference>
<evidence type="ECO:0000313" key="1">
    <source>
        <dbReference type="EMBL" id="KAF1932567.1"/>
    </source>
</evidence>
<proteinExistence type="predicted"/>
<dbReference type="AlphaFoldDB" id="A0A6A5S507"/>
<name>A0A6A5S507_9PLEO</name>
<organism evidence="1 2">
    <name type="scientific">Didymella exigua CBS 183.55</name>
    <dbReference type="NCBI Taxonomy" id="1150837"/>
    <lineage>
        <taxon>Eukaryota</taxon>
        <taxon>Fungi</taxon>
        <taxon>Dikarya</taxon>
        <taxon>Ascomycota</taxon>
        <taxon>Pezizomycotina</taxon>
        <taxon>Dothideomycetes</taxon>
        <taxon>Pleosporomycetidae</taxon>
        <taxon>Pleosporales</taxon>
        <taxon>Pleosporineae</taxon>
        <taxon>Didymellaceae</taxon>
        <taxon>Didymella</taxon>
    </lineage>
</organism>
<evidence type="ECO:0000313" key="2">
    <source>
        <dbReference type="Proteomes" id="UP000800082"/>
    </source>
</evidence>
<sequence length="120" mass="13662">MHRVVKHQLCTTSMTTYNKHDHAQQAQQARPCTTSTTMHNKHDYAQQARLCTTSTTIYNKHDHVQQARPYTTTHGAIGQQQQQQQQQQQHRGDVACLLCKPKQKRATTTGFGHALARTGR</sequence>